<dbReference type="InterPro" id="IPR002797">
    <property type="entry name" value="Polysacc_synth"/>
</dbReference>
<reference evidence="7" key="1">
    <citation type="journal article" date="2020" name="mSystems">
        <title>Genome- and Community-Level Interaction Insights into Carbon Utilization and Element Cycling Functions of Hydrothermarchaeota in Hydrothermal Sediment.</title>
        <authorList>
            <person name="Zhou Z."/>
            <person name="Liu Y."/>
            <person name="Xu W."/>
            <person name="Pan J."/>
            <person name="Luo Z.H."/>
            <person name="Li M."/>
        </authorList>
    </citation>
    <scope>NUCLEOTIDE SEQUENCE [LARGE SCALE GENOMIC DNA]</scope>
    <source>
        <strain evidence="7">SpSt-1116</strain>
    </source>
</reference>
<keyword evidence="3 6" id="KW-0812">Transmembrane</keyword>
<evidence type="ECO:0008006" key="8">
    <source>
        <dbReference type="Google" id="ProtNLM"/>
    </source>
</evidence>
<name>A0A7J3ZLX7_9CREN</name>
<dbReference type="InterPro" id="IPR050833">
    <property type="entry name" value="Poly_Biosynth_Transport"/>
</dbReference>
<comment type="subcellular location">
    <subcellularLocation>
        <location evidence="1">Cell membrane</location>
        <topology evidence="1">Multi-pass membrane protein</topology>
    </subcellularLocation>
</comment>
<feature type="transmembrane region" description="Helical" evidence="6">
    <location>
        <begin position="448"/>
        <end position="470"/>
    </location>
</feature>
<dbReference type="AlphaFoldDB" id="A0A7J3ZLX7"/>
<dbReference type="PANTHER" id="PTHR30250">
    <property type="entry name" value="PST FAMILY PREDICTED COLANIC ACID TRANSPORTER"/>
    <property type="match status" value="1"/>
</dbReference>
<protein>
    <recommendedName>
        <fullName evidence="8">Flippase</fullName>
    </recommendedName>
</protein>
<keyword evidence="5 6" id="KW-0472">Membrane</keyword>
<organism evidence="7">
    <name type="scientific">Fervidicoccus fontis</name>
    <dbReference type="NCBI Taxonomy" id="683846"/>
    <lineage>
        <taxon>Archaea</taxon>
        <taxon>Thermoproteota</taxon>
        <taxon>Thermoprotei</taxon>
        <taxon>Fervidicoccales</taxon>
        <taxon>Fervidicoccaceae</taxon>
        <taxon>Fervidicoccus</taxon>
    </lineage>
</organism>
<evidence type="ECO:0000256" key="3">
    <source>
        <dbReference type="ARBA" id="ARBA00022692"/>
    </source>
</evidence>
<feature type="transmembrane region" description="Helical" evidence="6">
    <location>
        <begin position="476"/>
        <end position="497"/>
    </location>
</feature>
<evidence type="ECO:0000256" key="2">
    <source>
        <dbReference type="ARBA" id="ARBA00022475"/>
    </source>
</evidence>
<dbReference type="GO" id="GO:0005886">
    <property type="term" value="C:plasma membrane"/>
    <property type="evidence" value="ECO:0007669"/>
    <property type="project" value="UniProtKB-SubCell"/>
</dbReference>
<dbReference type="PANTHER" id="PTHR30250:SF28">
    <property type="entry name" value="POLYSACCHARIDE BIOSYNTHESIS PROTEIN"/>
    <property type="match status" value="1"/>
</dbReference>
<evidence type="ECO:0000256" key="6">
    <source>
        <dbReference type="SAM" id="Phobius"/>
    </source>
</evidence>
<feature type="transmembrane region" description="Helical" evidence="6">
    <location>
        <begin position="250"/>
        <end position="271"/>
    </location>
</feature>
<comment type="caution">
    <text evidence="7">The sequence shown here is derived from an EMBL/GenBank/DDBJ whole genome shotgun (WGS) entry which is preliminary data.</text>
</comment>
<feature type="transmembrane region" description="Helical" evidence="6">
    <location>
        <begin position="144"/>
        <end position="165"/>
    </location>
</feature>
<accession>A0A7J3ZLX7</accession>
<evidence type="ECO:0000313" key="7">
    <source>
        <dbReference type="EMBL" id="HHQ81024.1"/>
    </source>
</evidence>
<dbReference type="EMBL" id="DRZC01000080">
    <property type="protein sequence ID" value="HHQ81024.1"/>
    <property type="molecule type" value="Genomic_DNA"/>
</dbReference>
<feature type="transmembrane region" description="Helical" evidence="6">
    <location>
        <begin position="391"/>
        <end position="410"/>
    </location>
</feature>
<dbReference type="Pfam" id="PF01943">
    <property type="entry name" value="Polysacc_synt"/>
    <property type="match status" value="1"/>
</dbReference>
<feature type="transmembrane region" description="Helical" evidence="6">
    <location>
        <begin position="97"/>
        <end position="123"/>
    </location>
</feature>
<feature type="transmembrane region" description="Helical" evidence="6">
    <location>
        <begin position="187"/>
        <end position="220"/>
    </location>
</feature>
<gene>
    <name evidence="7" type="ORF">ENM78_06220</name>
</gene>
<evidence type="ECO:0000256" key="5">
    <source>
        <dbReference type="ARBA" id="ARBA00023136"/>
    </source>
</evidence>
<evidence type="ECO:0000256" key="1">
    <source>
        <dbReference type="ARBA" id="ARBA00004651"/>
    </source>
</evidence>
<feature type="transmembrane region" description="Helical" evidence="6">
    <location>
        <begin position="358"/>
        <end position="379"/>
    </location>
</feature>
<sequence length="540" mass="57520">MNVRESVGTMGYSRDELVSTVEEASRGALLLFGGQTISAAIGAAASIAVARLLGPELYGVYALCFVVPNLLILATDLGVGPALTRFSAKLKAEGQDALLAGVIRCGLAFRIATTLAVLALALIASDELARWLLKRAGLSHLVRLSLLLLFFNSLVSAANAILVGFNDMQGSAKLSILLQSSKAATSVLLVVLGFGVLGALAGQIAGFAIAATAGIAMVFLKHYRGLRVARATTYSAFELIRMILGYGVPLYVAGAIGGLLASFQTVVLAWFTTNDVIGNFTAAMRVSSLIGLLVTPISIALFPAFSKLEEVEAKRLFYHAVRYTTMVIVPATVLLIALSPEIVFTLYGEEYTLAPRYLALYAVSFLYAGIGSTVYGIFYQGIGRTDMNLKTALLYALLFVPASIAFTKSFGAEGLILSHLMSSLAAVLYGVVTAIRTYNVALDPKGSILVYLSSGLSAIPISALTLWSSLHYIVKLATGTVMFVLLYLTLVPLLGGINQSDLDRLREVFGKASPLRRLVDVVYCYESKIIELRHAASKRV</sequence>
<feature type="transmembrane region" description="Helical" evidence="6">
    <location>
        <begin position="28"/>
        <end position="50"/>
    </location>
</feature>
<feature type="transmembrane region" description="Helical" evidence="6">
    <location>
        <begin position="316"/>
        <end position="338"/>
    </location>
</feature>
<feature type="transmembrane region" description="Helical" evidence="6">
    <location>
        <begin position="57"/>
        <end position="77"/>
    </location>
</feature>
<evidence type="ECO:0000256" key="4">
    <source>
        <dbReference type="ARBA" id="ARBA00022989"/>
    </source>
</evidence>
<feature type="transmembrane region" description="Helical" evidence="6">
    <location>
        <begin position="283"/>
        <end position="304"/>
    </location>
</feature>
<proteinExistence type="predicted"/>
<feature type="transmembrane region" description="Helical" evidence="6">
    <location>
        <begin position="416"/>
        <end position="436"/>
    </location>
</feature>
<keyword evidence="4 6" id="KW-1133">Transmembrane helix</keyword>
<keyword evidence="2" id="KW-1003">Cell membrane</keyword>